<sequence length="48" mass="5213">MNEAVRYVTVESNNLTHAVLTVDLDRGLTVCGLPSGDVWSTAPTTDHR</sequence>
<evidence type="ECO:0000313" key="2">
    <source>
        <dbReference type="Proteomes" id="UP001428817"/>
    </source>
</evidence>
<dbReference type="RefSeq" id="WP_185060300.1">
    <property type="nucleotide sequence ID" value="NZ_BAABJP010000020.1"/>
</dbReference>
<keyword evidence="2" id="KW-1185">Reference proteome</keyword>
<comment type="caution">
    <text evidence="1">The sequence shown here is derived from an EMBL/GenBank/DDBJ whole genome shotgun (WGS) entry which is preliminary data.</text>
</comment>
<dbReference type="EMBL" id="BAABJP010000020">
    <property type="protein sequence ID" value="GAA5160611.1"/>
    <property type="molecule type" value="Genomic_DNA"/>
</dbReference>
<evidence type="ECO:0000313" key="1">
    <source>
        <dbReference type="EMBL" id="GAA5160611.1"/>
    </source>
</evidence>
<proteinExistence type="predicted"/>
<protein>
    <submittedName>
        <fullName evidence="1">Uncharacterized protein</fullName>
    </submittedName>
</protein>
<reference evidence="2" key="1">
    <citation type="journal article" date="2019" name="Int. J. Syst. Evol. Microbiol.">
        <title>The Global Catalogue of Microorganisms (GCM) 10K type strain sequencing project: providing services to taxonomists for standard genome sequencing and annotation.</title>
        <authorList>
            <consortium name="The Broad Institute Genomics Platform"/>
            <consortium name="The Broad Institute Genome Sequencing Center for Infectious Disease"/>
            <person name="Wu L."/>
            <person name="Ma J."/>
        </authorList>
    </citation>
    <scope>NUCLEOTIDE SEQUENCE [LARGE SCALE GENOMIC DNA]</scope>
    <source>
        <strain evidence="2">JCM 18303</strain>
    </source>
</reference>
<dbReference type="Proteomes" id="UP001428817">
    <property type="component" value="Unassembled WGS sequence"/>
</dbReference>
<accession>A0ABP9QEK7</accession>
<name>A0ABP9QEK7_9PSEU</name>
<organism evidence="1 2">
    <name type="scientific">Pseudonocardia eucalypti</name>
    <dbReference type="NCBI Taxonomy" id="648755"/>
    <lineage>
        <taxon>Bacteria</taxon>
        <taxon>Bacillati</taxon>
        <taxon>Actinomycetota</taxon>
        <taxon>Actinomycetes</taxon>
        <taxon>Pseudonocardiales</taxon>
        <taxon>Pseudonocardiaceae</taxon>
        <taxon>Pseudonocardia</taxon>
    </lineage>
</organism>
<gene>
    <name evidence="1" type="ORF">GCM10023321_43620</name>
</gene>